<dbReference type="InterPro" id="IPR057204">
    <property type="entry name" value="DUF7882"/>
</dbReference>
<evidence type="ECO:0000313" key="4">
    <source>
        <dbReference type="Proteomes" id="UP000183203"/>
    </source>
</evidence>
<sequence>MGRLIYRDRASFDIDDRILAHLRIVVMNKLRRNEGFMLQLPVNEGVRQASLWIHASNALVMQFYGGREPAIDRALVDQMMHDASGADGLTLTAAGIAPQPAPTRQPVGGRARP</sequence>
<dbReference type="AlphaFoldDB" id="A0A1G6HPK2"/>
<organism evidence="3 4">
    <name type="scientific">Microbacterium enclense</name>
    <dbReference type="NCBI Taxonomy" id="993073"/>
    <lineage>
        <taxon>Bacteria</taxon>
        <taxon>Bacillati</taxon>
        <taxon>Actinomycetota</taxon>
        <taxon>Actinomycetes</taxon>
        <taxon>Micrococcales</taxon>
        <taxon>Microbacteriaceae</taxon>
        <taxon>Microbacterium</taxon>
    </lineage>
</organism>
<evidence type="ECO:0000256" key="1">
    <source>
        <dbReference type="SAM" id="MobiDB-lite"/>
    </source>
</evidence>
<accession>A0A1G6HPK2</accession>
<name>A0A1G6HPK2_9MICO</name>
<evidence type="ECO:0000313" key="3">
    <source>
        <dbReference type="EMBL" id="SDB95775.1"/>
    </source>
</evidence>
<gene>
    <name evidence="3" type="ORF">SAMN05216418_1362</name>
</gene>
<evidence type="ECO:0000259" key="2">
    <source>
        <dbReference type="Pfam" id="PF25355"/>
    </source>
</evidence>
<dbReference type="EMBL" id="FMYG01000002">
    <property type="protein sequence ID" value="SDB95775.1"/>
    <property type="molecule type" value="Genomic_DNA"/>
</dbReference>
<protein>
    <recommendedName>
        <fullName evidence="2">DUF7882 domain-containing protein</fullName>
    </recommendedName>
</protein>
<dbReference type="Proteomes" id="UP000183203">
    <property type="component" value="Unassembled WGS sequence"/>
</dbReference>
<proteinExistence type="predicted"/>
<feature type="region of interest" description="Disordered" evidence="1">
    <location>
        <begin position="91"/>
        <end position="113"/>
    </location>
</feature>
<feature type="domain" description="DUF7882" evidence="2">
    <location>
        <begin position="1"/>
        <end position="92"/>
    </location>
</feature>
<reference evidence="3 4" key="1">
    <citation type="submission" date="2016-09" db="EMBL/GenBank/DDBJ databases">
        <authorList>
            <person name="Capua I."/>
            <person name="De Benedictis P."/>
            <person name="Joannis T."/>
            <person name="Lombin L.H."/>
            <person name="Cattoli G."/>
        </authorList>
    </citation>
    <scope>NUCLEOTIDE SEQUENCE [LARGE SCALE GENOMIC DNA]</scope>
    <source>
        <strain evidence="3 4">NIO-1002</strain>
    </source>
</reference>
<dbReference type="Pfam" id="PF25355">
    <property type="entry name" value="DUF7882"/>
    <property type="match status" value="1"/>
</dbReference>
<dbReference type="RefSeq" id="WP_074615853.1">
    <property type="nucleotide sequence ID" value="NZ_FMYG01000002.1"/>
</dbReference>